<evidence type="ECO:0000256" key="7">
    <source>
        <dbReference type="ARBA" id="ARBA00022801"/>
    </source>
</evidence>
<keyword evidence="12" id="KW-0966">Cell projection</keyword>
<comment type="catalytic activity">
    <reaction evidence="20">
        <text>hexadecanoyl-CoA + H2O = hexadecanoate + CoA + H(+)</text>
        <dbReference type="Rhea" id="RHEA:16645"/>
        <dbReference type="ChEBI" id="CHEBI:7896"/>
        <dbReference type="ChEBI" id="CHEBI:15377"/>
        <dbReference type="ChEBI" id="CHEBI:15378"/>
        <dbReference type="ChEBI" id="CHEBI:57287"/>
        <dbReference type="ChEBI" id="CHEBI:57379"/>
        <dbReference type="EC" id="3.1.2.2"/>
    </reaction>
    <physiologicalReaction direction="left-to-right" evidence="20">
        <dbReference type="Rhea" id="RHEA:16646"/>
    </physiologicalReaction>
</comment>
<evidence type="ECO:0000256" key="17">
    <source>
        <dbReference type="ARBA" id="ARBA00040123"/>
    </source>
</evidence>
<evidence type="ECO:0000256" key="19">
    <source>
        <dbReference type="ARBA" id="ARBA00047588"/>
    </source>
</evidence>
<keyword evidence="4" id="KW-1003">Cell membrane</keyword>
<evidence type="ECO:0000256" key="18">
    <source>
        <dbReference type="ARBA" id="ARBA00043210"/>
    </source>
</evidence>
<dbReference type="EC" id="3.1.2.2" evidence="16"/>
<dbReference type="Proteomes" id="UP001589870">
    <property type="component" value="Unassembled WGS sequence"/>
</dbReference>
<keyword evidence="5" id="KW-0963">Cytoplasm</keyword>
<comment type="similarity">
    <text evidence="15">Belongs to the THEM4/THEM5 thioesterase family.</text>
</comment>
<evidence type="ECO:0000256" key="15">
    <source>
        <dbReference type="ARBA" id="ARBA00038456"/>
    </source>
</evidence>
<dbReference type="Pfam" id="PF03061">
    <property type="entry name" value="4HBT"/>
    <property type="match status" value="1"/>
</dbReference>
<evidence type="ECO:0000256" key="14">
    <source>
        <dbReference type="ARBA" id="ARBA00037002"/>
    </source>
</evidence>
<evidence type="ECO:0000256" key="23">
    <source>
        <dbReference type="ARBA" id="ARBA00048180"/>
    </source>
</evidence>
<evidence type="ECO:0000313" key="26">
    <source>
        <dbReference type="Proteomes" id="UP001589870"/>
    </source>
</evidence>
<dbReference type="InterPro" id="IPR029069">
    <property type="entry name" value="HotDog_dom_sf"/>
</dbReference>
<evidence type="ECO:0000256" key="11">
    <source>
        <dbReference type="ARBA" id="ARBA00023136"/>
    </source>
</evidence>
<evidence type="ECO:0000256" key="22">
    <source>
        <dbReference type="ARBA" id="ARBA00048074"/>
    </source>
</evidence>
<name>A0ABV6UCA1_9ACTN</name>
<evidence type="ECO:0000259" key="24">
    <source>
        <dbReference type="Pfam" id="PF03061"/>
    </source>
</evidence>
<evidence type="ECO:0000256" key="6">
    <source>
        <dbReference type="ARBA" id="ARBA00022703"/>
    </source>
</evidence>
<evidence type="ECO:0000256" key="2">
    <source>
        <dbReference type="ARBA" id="ARBA00004496"/>
    </source>
</evidence>
<keyword evidence="9" id="KW-0809">Transit peptide</keyword>
<evidence type="ECO:0000256" key="21">
    <source>
        <dbReference type="ARBA" id="ARBA00047969"/>
    </source>
</evidence>
<evidence type="ECO:0000313" key="25">
    <source>
        <dbReference type="EMBL" id="MFC0865830.1"/>
    </source>
</evidence>
<evidence type="ECO:0000256" key="5">
    <source>
        <dbReference type="ARBA" id="ARBA00022490"/>
    </source>
</evidence>
<evidence type="ECO:0000256" key="12">
    <source>
        <dbReference type="ARBA" id="ARBA00023273"/>
    </source>
</evidence>
<dbReference type="InterPro" id="IPR052365">
    <property type="entry name" value="THEM4/THEM5_acyl-CoA_thioest"/>
</dbReference>
<dbReference type="RefSeq" id="WP_394303839.1">
    <property type="nucleotide sequence ID" value="NZ_JBHMQT010000059.1"/>
</dbReference>
<proteinExistence type="inferred from homology"/>
<comment type="catalytic activity">
    <reaction evidence="13">
        <text>(5Z,8Z,11Z,14Z)-eicosatetraenoyl-CoA + H2O = (5Z,8Z,11Z,14Z)-eicosatetraenoate + CoA + H(+)</text>
        <dbReference type="Rhea" id="RHEA:40151"/>
        <dbReference type="ChEBI" id="CHEBI:15377"/>
        <dbReference type="ChEBI" id="CHEBI:15378"/>
        <dbReference type="ChEBI" id="CHEBI:32395"/>
        <dbReference type="ChEBI" id="CHEBI:57287"/>
        <dbReference type="ChEBI" id="CHEBI:57368"/>
    </reaction>
    <physiologicalReaction direction="left-to-right" evidence="13">
        <dbReference type="Rhea" id="RHEA:40152"/>
    </physiologicalReaction>
</comment>
<comment type="catalytic activity">
    <reaction evidence="21">
        <text>decanoyl-CoA + H2O = decanoate + CoA + H(+)</text>
        <dbReference type="Rhea" id="RHEA:40059"/>
        <dbReference type="ChEBI" id="CHEBI:15377"/>
        <dbReference type="ChEBI" id="CHEBI:15378"/>
        <dbReference type="ChEBI" id="CHEBI:27689"/>
        <dbReference type="ChEBI" id="CHEBI:57287"/>
        <dbReference type="ChEBI" id="CHEBI:61430"/>
    </reaction>
    <physiologicalReaction direction="left-to-right" evidence="21">
        <dbReference type="Rhea" id="RHEA:40060"/>
    </physiologicalReaction>
</comment>
<dbReference type="EMBL" id="JBHMQT010000059">
    <property type="protein sequence ID" value="MFC0865830.1"/>
    <property type="molecule type" value="Genomic_DNA"/>
</dbReference>
<comment type="subcellular location">
    <subcellularLocation>
        <location evidence="3">Cell projection</location>
        <location evidence="3">Ruffle membrane</location>
    </subcellularLocation>
    <subcellularLocation>
        <location evidence="2">Cytoplasm</location>
    </subcellularLocation>
    <subcellularLocation>
        <location evidence="1">Membrane</location>
        <topology evidence="1">Peripheral membrane protein</topology>
    </subcellularLocation>
</comment>
<dbReference type="Gene3D" id="3.10.129.10">
    <property type="entry name" value="Hotdog Thioesterase"/>
    <property type="match status" value="1"/>
</dbReference>
<dbReference type="GO" id="GO:0016787">
    <property type="term" value="F:hydrolase activity"/>
    <property type="evidence" value="ECO:0007669"/>
    <property type="project" value="UniProtKB-KW"/>
</dbReference>
<reference evidence="25 26" key="1">
    <citation type="submission" date="2024-09" db="EMBL/GenBank/DDBJ databases">
        <authorList>
            <person name="Sun Q."/>
            <person name="Mori K."/>
        </authorList>
    </citation>
    <scope>NUCLEOTIDE SEQUENCE [LARGE SCALE GENOMIC DNA]</scope>
    <source>
        <strain evidence="25 26">TBRC 1851</strain>
    </source>
</reference>
<keyword evidence="7 25" id="KW-0378">Hydrolase</keyword>
<comment type="catalytic activity">
    <reaction evidence="23">
        <text>tetradecanoyl-CoA + H2O = tetradecanoate + CoA + H(+)</text>
        <dbReference type="Rhea" id="RHEA:40119"/>
        <dbReference type="ChEBI" id="CHEBI:15377"/>
        <dbReference type="ChEBI" id="CHEBI:15378"/>
        <dbReference type="ChEBI" id="CHEBI:30807"/>
        <dbReference type="ChEBI" id="CHEBI:57287"/>
        <dbReference type="ChEBI" id="CHEBI:57385"/>
    </reaction>
    <physiologicalReaction direction="left-to-right" evidence="23">
        <dbReference type="Rhea" id="RHEA:40120"/>
    </physiologicalReaction>
</comment>
<comment type="catalytic activity">
    <reaction evidence="22">
        <text>dodecanoyl-CoA + H2O = dodecanoate + CoA + H(+)</text>
        <dbReference type="Rhea" id="RHEA:30135"/>
        <dbReference type="ChEBI" id="CHEBI:15377"/>
        <dbReference type="ChEBI" id="CHEBI:15378"/>
        <dbReference type="ChEBI" id="CHEBI:18262"/>
        <dbReference type="ChEBI" id="CHEBI:57287"/>
        <dbReference type="ChEBI" id="CHEBI:57375"/>
    </reaction>
    <physiologicalReaction direction="left-to-right" evidence="22">
        <dbReference type="Rhea" id="RHEA:30136"/>
    </physiologicalReaction>
</comment>
<keyword evidence="10" id="KW-0443">Lipid metabolism</keyword>
<dbReference type="SUPFAM" id="SSF54637">
    <property type="entry name" value="Thioesterase/thiol ester dehydrase-isomerase"/>
    <property type="match status" value="1"/>
</dbReference>
<keyword evidence="11" id="KW-0472">Membrane</keyword>
<gene>
    <name evidence="25" type="ORF">ACFHYQ_26370</name>
</gene>
<evidence type="ECO:0000256" key="8">
    <source>
        <dbReference type="ARBA" id="ARBA00022832"/>
    </source>
</evidence>
<accession>A0ABV6UCA1</accession>
<protein>
    <recommendedName>
        <fullName evidence="17">Acyl-coenzyme A thioesterase THEM4</fullName>
        <ecNumber evidence="16">3.1.2.2</ecNumber>
    </recommendedName>
    <alternativeName>
        <fullName evidence="18">Thioesterase superfamily member 4</fullName>
    </alternativeName>
</protein>
<evidence type="ECO:0000256" key="10">
    <source>
        <dbReference type="ARBA" id="ARBA00023098"/>
    </source>
</evidence>
<keyword evidence="26" id="KW-1185">Reference proteome</keyword>
<evidence type="ECO:0000256" key="20">
    <source>
        <dbReference type="ARBA" id="ARBA00047734"/>
    </source>
</evidence>
<evidence type="ECO:0000256" key="1">
    <source>
        <dbReference type="ARBA" id="ARBA00004170"/>
    </source>
</evidence>
<sequence length="198" mass="21593">MDITPERQQAANDLVAATREVMLAASVTDMDLDEMRAAERVLTEVARMLGKRARPRVVRAPFDGPATARSAGPDHPWPLFAYNPLGIPLQIHFDGDGATARLTPDALYEGPPDLLHGGFSAGLMDCMLGVLIQAQGRRAVTASLDLSYLRPTPLDQPLDLRSRIAEISGRKITAEGWIEHEGRRTVEARGLFIEIDGT</sequence>
<comment type="catalytic activity">
    <reaction evidence="14">
        <text>(9Z)-octadecenoyl-CoA + H2O = (9Z)-octadecenoate + CoA + H(+)</text>
        <dbReference type="Rhea" id="RHEA:40139"/>
        <dbReference type="ChEBI" id="CHEBI:15377"/>
        <dbReference type="ChEBI" id="CHEBI:15378"/>
        <dbReference type="ChEBI" id="CHEBI:30823"/>
        <dbReference type="ChEBI" id="CHEBI:57287"/>
        <dbReference type="ChEBI" id="CHEBI:57387"/>
    </reaction>
    <physiologicalReaction direction="left-to-right" evidence="14">
        <dbReference type="Rhea" id="RHEA:40140"/>
    </physiologicalReaction>
</comment>
<feature type="domain" description="Thioesterase" evidence="24">
    <location>
        <begin position="115"/>
        <end position="186"/>
    </location>
</feature>
<keyword evidence="6" id="KW-0053">Apoptosis</keyword>
<evidence type="ECO:0000256" key="16">
    <source>
        <dbReference type="ARBA" id="ARBA00038848"/>
    </source>
</evidence>
<dbReference type="PANTHER" id="PTHR12418">
    <property type="entry name" value="ACYL-COENZYME A THIOESTERASE THEM4"/>
    <property type="match status" value="1"/>
</dbReference>
<dbReference type="InterPro" id="IPR006683">
    <property type="entry name" value="Thioestr_dom"/>
</dbReference>
<comment type="caution">
    <text evidence="25">The sequence shown here is derived from an EMBL/GenBank/DDBJ whole genome shotgun (WGS) entry which is preliminary data.</text>
</comment>
<dbReference type="CDD" id="cd03443">
    <property type="entry name" value="PaaI_thioesterase"/>
    <property type="match status" value="1"/>
</dbReference>
<keyword evidence="8" id="KW-0276">Fatty acid metabolism</keyword>
<evidence type="ECO:0000256" key="13">
    <source>
        <dbReference type="ARBA" id="ARBA00035852"/>
    </source>
</evidence>
<comment type="catalytic activity">
    <reaction evidence="19">
        <text>octanoyl-CoA + H2O = octanoate + CoA + H(+)</text>
        <dbReference type="Rhea" id="RHEA:30143"/>
        <dbReference type="ChEBI" id="CHEBI:15377"/>
        <dbReference type="ChEBI" id="CHEBI:15378"/>
        <dbReference type="ChEBI" id="CHEBI:25646"/>
        <dbReference type="ChEBI" id="CHEBI:57287"/>
        <dbReference type="ChEBI" id="CHEBI:57386"/>
    </reaction>
    <physiologicalReaction direction="left-to-right" evidence="19">
        <dbReference type="Rhea" id="RHEA:30144"/>
    </physiologicalReaction>
</comment>
<organism evidence="25 26">
    <name type="scientific">Sphaerimonospora cavernae</name>
    <dbReference type="NCBI Taxonomy" id="1740611"/>
    <lineage>
        <taxon>Bacteria</taxon>
        <taxon>Bacillati</taxon>
        <taxon>Actinomycetota</taxon>
        <taxon>Actinomycetes</taxon>
        <taxon>Streptosporangiales</taxon>
        <taxon>Streptosporangiaceae</taxon>
        <taxon>Sphaerimonospora</taxon>
    </lineage>
</organism>
<evidence type="ECO:0000256" key="3">
    <source>
        <dbReference type="ARBA" id="ARBA00004632"/>
    </source>
</evidence>
<evidence type="ECO:0000256" key="9">
    <source>
        <dbReference type="ARBA" id="ARBA00022946"/>
    </source>
</evidence>
<evidence type="ECO:0000256" key="4">
    <source>
        <dbReference type="ARBA" id="ARBA00022475"/>
    </source>
</evidence>
<dbReference type="PANTHER" id="PTHR12418:SF19">
    <property type="entry name" value="ACYL-COENZYME A THIOESTERASE THEM4"/>
    <property type="match status" value="1"/>
</dbReference>